<name>A0AA88MRW0_TACVA</name>
<sequence>MSPLALLCPVANDTESTQHSCTSSVPCLTSSPNKPLVNALPTGWGRCKFILPGSAEMSVLQPRPILGLINPQLEHFASFAALTLSISAECARK</sequence>
<gene>
    <name evidence="1" type="ORF">Q7C36_011791</name>
</gene>
<dbReference type="EMBL" id="JAVHJS010000011">
    <property type="protein sequence ID" value="KAK2843576.1"/>
    <property type="molecule type" value="Genomic_DNA"/>
</dbReference>
<organism evidence="1 2">
    <name type="scientific">Tachysurus vachellii</name>
    <name type="common">Darkbarbel catfish</name>
    <name type="synonym">Pelteobagrus vachellii</name>
    <dbReference type="NCBI Taxonomy" id="175792"/>
    <lineage>
        <taxon>Eukaryota</taxon>
        <taxon>Metazoa</taxon>
        <taxon>Chordata</taxon>
        <taxon>Craniata</taxon>
        <taxon>Vertebrata</taxon>
        <taxon>Euteleostomi</taxon>
        <taxon>Actinopterygii</taxon>
        <taxon>Neopterygii</taxon>
        <taxon>Teleostei</taxon>
        <taxon>Ostariophysi</taxon>
        <taxon>Siluriformes</taxon>
        <taxon>Bagridae</taxon>
        <taxon>Tachysurus</taxon>
    </lineage>
</organism>
<dbReference type="Proteomes" id="UP001187315">
    <property type="component" value="Unassembled WGS sequence"/>
</dbReference>
<keyword evidence="2" id="KW-1185">Reference proteome</keyword>
<reference evidence="1" key="1">
    <citation type="submission" date="2023-08" db="EMBL/GenBank/DDBJ databases">
        <title>Pelteobagrus vachellii genome.</title>
        <authorList>
            <person name="Liu H."/>
        </authorList>
    </citation>
    <scope>NUCLEOTIDE SEQUENCE</scope>
    <source>
        <strain evidence="1">PRFRI_2022a</strain>
        <tissue evidence="1">Muscle</tissue>
    </source>
</reference>
<comment type="caution">
    <text evidence="1">The sequence shown here is derived from an EMBL/GenBank/DDBJ whole genome shotgun (WGS) entry which is preliminary data.</text>
</comment>
<protein>
    <submittedName>
        <fullName evidence="1">Uncharacterized protein</fullName>
    </submittedName>
</protein>
<evidence type="ECO:0000313" key="1">
    <source>
        <dbReference type="EMBL" id="KAK2843576.1"/>
    </source>
</evidence>
<evidence type="ECO:0000313" key="2">
    <source>
        <dbReference type="Proteomes" id="UP001187315"/>
    </source>
</evidence>
<accession>A0AA88MRW0</accession>
<proteinExistence type="predicted"/>
<dbReference type="AlphaFoldDB" id="A0AA88MRW0"/>